<evidence type="ECO:0000313" key="5">
    <source>
        <dbReference type="Proteomes" id="UP001372338"/>
    </source>
</evidence>
<protein>
    <recommendedName>
        <fullName evidence="6">Pre-rRNA-processing protein TSR2</fullName>
    </recommendedName>
</protein>
<dbReference type="PANTHER" id="PTHR21250">
    <property type="entry name" value="PRE-RRNA-PROCESSING PROTEIN TSR2 HOMOLOG"/>
    <property type="match status" value="1"/>
</dbReference>
<feature type="compositionally biased region" description="Low complexity" evidence="3">
    <location>
        <begin position="157"/>
        <end position="167"/>
    </location>
</feature>
<dbReference type="GO" id="GO:0006364">
    <property type="term" value="P:rRNA processing"/>
    <property type="evidence" value="ECO:0007669"/>
    <property type="project" value="UniProtKB-KW"/>
</dbReference>
<feature type="region of interest" description="Disordered" evidence="3">
    <location>
        <begin position="120"/>
        <end position="194"/>
    </location>
</feature>
<dbReference type="AlphaFoldDB" id="A0AAN9EJK8"/>
<gene>
    <name evidence="4" type="ORF">RIF29_24334</name>
</gene>
<comment type="similarity">
    <text evidence="1">Belongs to the TSR2 family.</text>
</comment>
<dbReference type="Proteomes" id="UP001372338">
    <property type="component" value="Unassembled WGS sequence"/>
</dbReference>
<dbReference type="InterPro" id="IPR019398">
    <property type="entry name" value="Pre-rRNA_process_TSR2"/>
</dbReference>
<evidence type="ECO:0008006" key="6">
    <source>
        <dbReference type="Google" id="ProtNLM"/>
    </source>
</evidence>
<keyword evidence="5" id="KW-1185">Reference proteome</keyword>
<comment type="caution">
    <text evidence="4">The sequence shown here is derived from an EMBL/GenBank/DDBJ whole genome shotgun (WGS) entry which is preliminary data.</text>
</comment>
<dbReference type="Pfam" id="PF10273">
    <property type="entry name" value="WGG"/>
    <property type="match status" value="1"/>
</dbReference>
<accession>A0AAN9EJK8</accession>
<name>A0AAN9EJK8_CROPI</name>
<evidence type="ECO:0000313" key="4">
    <source>
        <dbReference type="EMBL" id="KAK7258749.1"/>
    </source>
</evidence>
<feature type="compositionally biased region" description="Acidic residues" evidence="3">
    <location>
        <begin position="133"/>
        <end position="144"/>
    </location>
</feature>
<evidence type="ECO:0000256" key="2">
    <source>
        <dbReference type="ARBA" id="ARBA00022552"/>
    </source>
</evidence>
<reference evidence="4 5" key="1">
    <citation type="submission" date="2024-01" db="EMBL/GenBank/DDBJ databases">
        <title>The genomes of 5 underutilized Papilionoideae crops provide insights into root nodulation and disease resistanc.</title>
        <authorList>
            <person name="Yuan L."/>
        </authorList>
    </citation>
    <scope>NUCLEOTIDE SEQUENCE [LARGE SCALE GENOMIC DNA]</scope>
    <source>
        <strain evidence="4">ZHUSHIDOU_FW_LH</strain>
        <tissue evidence="4">Leaf</tissue>
    </source>
</reference>
<organism evidence="4 5">
    <name type="scientific">Crotalaria pallida</name>
    <name type="common">Smooth rattlebox</name>
    <name type="synonym">Crotalaria striata</name>
    <dbReference type="NCBI Taxonomy" id="3830"/>
    <lineage>
        <taxon>Eukaryota</taxon>
        <taxon>Viridiplantae</taxon>
        <taxon>Streptophyta</taxon>
        <taxon>Embryophyta</taxon>
        <taxon>Tracheophyta</taxon>
        <taxon>Spermatophyta</taxon>
        <taxon>Magnoliopsida</taxon>
        <taxon>eudicotyledons</taxon>
        <taxon>Gunneridae</taxon>
        <taxon>Pentapetalae</taxon>
        <taxon>rosids</taxon>
        <taxon>fabids</taxon>
        <taxon>Fabales</taxon>
        <taxon>Fabaceae</taxon>
        <taxon>Papilionoideae</taxon>
        <taxon>50 kb inversion clade</taxon>
        <taxon>genistoids sensu lato</taxon>
        <taxon>core genistoids</taxon>
        <taxon>Crotalarieae</taxon>
        <taxon>Crotalaria</taxon>
    </lineage>
</organism>
<dbReference type="EMBL" id="JAYWIO010000005">
    <property type="protein sequence ID" value="KAK7258749.1"/>
    <property type="molecule type" value="Genomic_DNA"/>
</dbReference>
<sequence length="194" mass="21792">MDDGMRRLTAESIPIFSEGIGLVLFRWSALRTAVENQWGGPDSRFKADQLAADLLTWFTQSREPLYIDDLEAILDDGMFSFNVEVNDGSVEEVAENLMVMHEECLKGNFSTIEHLREANRRQAANPHVAQIVNDDDGDDDEEDISSNMNLDIPRSESNVNPVNRSVNVPPPTVASEADDGWTTVSNRRNRGRRN</sequence>
<proteinExistence type="inferred from homology"/>
<keyword evidence="2" id="KW-0698">rRNA processing</keyword>
<evidence type="ECO:0000256" key="1">
    <source>
        <dbReference type="ARBA" id="ARBA00006524"/>
    </source>
</evidence>
<evidence type="ECO:0000256" key="3">
    <source>
        <dbReference type="SAM" id="MobiDB-lite"/>
    </source>
</evidence>